<dbReference type="SUPFAM" id="SSF52096">
    <property type="entry name" value="ClpP/crotonase"/>
    <property type="match status" value="1"/>
</dbReference>
<dbReference type="AlphaFoldDB" id="A0A1X0DA51"/>
<name>A0A1X0DA51_MYCHE</name>
<dbReference type="STRING" id="53376.BST25_21405"/>
<dbReference type="InterPro" id="IPR029045">
    <property type="entry name" value="ClpP/crotonase-like_dom_sf"/>
</dbReference>
<dbReference type="EMBL" id="MVHR01000049">
    <property type="protein sequence ID" value="ORA69079.1"/>
    <property type="molecule type" value="Genomic_DNA"/>
</dbReference>
<protein>
    <submittedName>
        <fullName evidence="1">Serine protease</fullName>
    </submittedName>
</protein>
<dbReference type="PANTHER" id="PTHR35984">
    <property type="entry name" value="PERIPLASMIC SERINE PROTEASE"/>
    <property type="match status" value="1"/>
</dbReference>
<gene>
    <name evidence="1" type="ORF">BST25_21405</name>
</gene>
<reference evidence="1 2" key="1">
    <citation type="submission" date="2017-02" db="EMBL/GenBank/DDBJ databases">
        <title>The new phylogeny of genus Mycobacterium.</title>
        <authorList>
            <person name="Tortoli E."/>
            <person name="Trovato A."/>
            <person name="Cirillo D.M."/>
        </authorList>
    </citation>
    <scope>NUCLEOTIDE SEQUENCE [LARGE SCALE GENOMIC DNA]</scope>
    <source>
        <strain evidence="1 2">DSM 44471</strain>
    </source>
</reference>
<sequence length="306" mass="33232">MPSWDEVQSQIRAAGSGHDVVRRRALAELSEHTKRNTILYYSGWLEKQHLINQGLTGLDVNDSDKNGFMATVHKMDRSKGLDLILHTPGGSVAATESLVDYLRSMFGTNIRAIVPQLAMSAGTMIALSAKSIVMGKHSSLGPIDPQLNGAAAHGIVEEFKRAQREIKADPSTIATWQPIIAKYPPTLVGECEKSISWANRIVGDWLTSGMFADAEDPTASAAKVVNELADHSLTLSHDRHISAAKANDLGITVEILEDDNDLQERVLTVHHACAQTITETPAFKIIENQLGVAQISMVNIVRSPNS</sequence>
<dbReference type="Pfam" id="PF01972">
    <property type="entry name" value="SDH_protease"/>
    <property type="match status" value="1"/>
</dbReference>
<dbReference type="OrthoDB" id="9806253at2"/>
<keyword evidence="1" id="KW-0645">Protease</keyword>
<dbReference type="GO" id="GO:0016020">
    <property type="term" value="C:membrane"/>
    <property type="evidence" value="ECO:0007669"/>
    <property type="project" value="InterPro"/>
</dbReference>
<dbReference type="PANTHER" id="PTHR35984:SF1">
    <property type="entry name" value="PERIPLASMIC SERINE PROTEASE"/>
    <property type="match status" value="1"/>
</dbReference>
<organism evidence="1 2">
    <name type="scientific">Mycobacterium heidelbergense</name>
    <dbReference type="NCBI Taxonomy" id="53376"/>
    <lineage>
        <taxon>Bacteria</taxon>
        <taxon>Bacillati</taxon>
        <taxon>Actinomycetota</taxon>
        <taxon>Actinomycetes</taxon>
        <taxon>Mycobacteriales</taxon>
        <taxon>Mycobacteriaceae</taxon>
        <taxon>Mycobacterium</taxon>
        <taxon>Mycobacterium simiae complex</taxon>
    </lineage>
</organism>
<keyword evidence="2" id="KW-1185">Reference proteome</keyword>
<dbReference type="RefSeq" id="WP_083077125.1">
    <property type="nucleotide sequence ID" value="NZ_AP022615.1"/>
</dbReference>
<comment type="caution">
    <text evidence="1">The sequence shown here is derived from an EMBL/GenBank/DDBJ whole genome shotgun (WGS) entry which is preliminary data.</text>
</comment>
<evidence type="ECO:0000313" key="2">
    <source>
        <dbReference type="Proteomes" id="UP000192566"/>
    </source>
</evidence>
<proteinExistence type="predicted"/>
<dbReference type="Proteomes" id="UP000192566">
    <property type="component" value="Unassembled WGS sequence"/>
</dbReference>
<dbReference type="InterPro" id="IPR002825">
    <property type="entry name" value="Pept_S49_ser-pept_pro"/>
</dbReference>
<accession>A0A1X0DA51</accession>
<keyword evidence="1" id="KW-0378">Hydrolase</keyword>
<dbReference type="Gene3D" id="3.90.226.10">
    <property type="entry name" value="2-enoyl-CoA Hydratase, Chain A, domain 1"/>
    <property type="match status" value="1"/>
</dbReference>
<evidence type="ECO:0000313" key="1">
    <source>
        <dbReference type="EMBL" id="ORA69079.1"/>
    </source>
</evidence>
<dbReference type="GO" id="GO:0006508">
    <property type="term" value="P:proteolysis"/>
    <property type="evidence" value="ECO:0007669"/>
    <property type="project" value="UniProtKB-KW"/>
</dbReference>
<dbReference type="GO" id="GO:0008233">
    <property type="term" value="F:peptidase activity"/>
    <property type="evidence" value="ECO:0007669"/>
    <property type="project" value="UniProtKB-KW"/>
</dbReference>